<name>A0A5J5BXJ1_9ASTE</name>
<evidence type="ECO:0000313" key="2">
    <source>
        <dbReference type="Proteomes" id="UP000325577"/>
    </source>
</evidence>
<organism evidence="1 2">
    <name type="scientific">Nyssa sinensis</name>
    <dbReference type="NCBI Taxonomy" id="561372"/>
    <lineage>
        <taxon>Eukaryota</taxon>
        <taxon>Viridiplantae</taxon>
        <taxon>Streptophyta</taxon>
        <taxon>Embryophyta</taxon>
        <taxon>Tracheophyta</taxon>
        <taxon>Spermatophyta</taxon>
        <taxon>Magnoliopsida</taxon>
        <taxon>eudicotyledons</taxon>
        <taxon>Gunneridae</taxon>
        <taxon>Pentapetalae</taxon>
        <taxon>asterids</taxon>
        <taxon>Cornales</taxon>
        <taxon>Nyssaceae</taxon>
        <taxon>Nyssa</taxon>
    </lineage>
</organism>
<reference evidence="1 2" key="1">
    <citation type="submission" date="2019-09" db="EMBL/GenBank/DDBJ databases">
        <title>A chromosome-level genome assembly of the Chinese tupelo Nyssa sinensis.</title>
        <authorList>
            <person name="Yang X."/>
            <person name="Kang M."/>
            <person name="Yang Y."/>
            <person name="Xiong H."/>
            <person name="Wang M."/>
            <person name="Zhang Z."/>
            <person name="Wang Z."/>
            <person name="Wu H."/>
            <person name="Ma T."/>
            <person name="Liu J."/>
            <person name="Xi Z."/>
        </authorList>
    </citation>
    <scope>NUCLEOTIDE SEQUENCE [LARGE SCALE GENOMIC DNA]</scope>
    <source>
        <strain evidence="1">J267</strain>
        <tissue evidence="1">Leaf</tissue>
    </source>
</reference>
<protein>
    <submittedName>
        <fullName evidence="1">Uncharacterized protein</fullName>
    </submittedName>
</protein>
<keyword evidence="2" id="KW-1185">Reference proteome</keyword>
<evidence type="ECO:0000313" key="1">
    <source>
        <dbReference type="EMBL" id="KAA8547619.1"/>
    </source>
</evidence>
<dbReference type="EMBL" id="CM018032">
    <property type="protein sequence ID" value="KAA8547619.1"/>
    <property type="molecule type" value="Genomic_DNA"/>
</dbReference>
<dbReference type="AlphaFoldDB" id="A0A5J5BXJ1"/>
<sequence length="154" mass="16263">MAGGSKNVGTGVFAGTKIDSTLGILIRSNGCGSPIFHGIHAFEEDPGREEVPRAGERTLLLGAVSLAKLLHLMTALGGGFGRAGVGAAAGDGGDDEFGVTEFRSIRSYCCAGGDDAIGGGVDFYQWWPWPVEKLTEMTVRWRGVFPVVDCQWWG</sequence>
<dbReference type="Proteomes" id="UP000325577">
    <property type="component" value="Linkage Group LG1"/>
</dbReference>
<accession>A0A5J5BXJ1</accession>
<gene>
    <name evidence="1" type="ORF">F0562_004048</name>
</gene>
<proteinExistence type="predicted"/>